<accession>A0AAW2HT81</accession>
<organism evidence="2">
    <name type="scientific">Menopon gallinae</name>
    <name type="common">poultry shaft louse</name>
    <dbReference type="NCBI Taxonomy" id="328185"/>
    <lineage>
        <taxon>Eukaryota</taxon>
        <taxon>Metazoa</taxon>
        <taxon>Ecdysozoa</taxon>
        <taxon>Arthropoda</taxon>
        <taxon>Hexapoda</taxon>
        <taxon>Insecta</taxon>
        <taxon>Pterygota</taxon>
        <taxon>Neoptera</taxon>
        <taxon>Paraneoptera</taxon>
        <taxon>Psocodea</taxon>
        <taxon>Troctomorpha</taxon>
        <taxon>Phthiraptera</taxon>
        <taxon>Amblycera</taxon>
        <taxon>Menoponidae</taxon>
        <taxon>Menopon</taxon>
    </lineage>
</organism>
<sequence length="331" mass="37674">MCTVMRKIGTHSGKFHCDEVLACFLLKKLPEYVNSEIIRTRDQSVLDTCDVVVDVGGVYDPNTNRFDHHQAGFSATMNSLNNEKPWTIKLSSAGLVYYHFGERILRELLGPSHQSDEIISHLYDYIYENFIQEIDAIDNGVEMYNGEPKYRIHTNLSSRVANINPAWNSKEPYDSSKLFHSAMDFVGREFIDRVQYFIKSWWPARKIVVDAVENRMAVHSSGEIIELEQPCPWSAHLQAIEKEKDLVGVIKFVLFKDDNWRIMAVPLNPGSMQSRLFLLEQWRGLRNEELVKTSGIDGCVFVHAAGFIGGNNTREGAIAMAEKTLASQVIL</sequence>
<dbReference type="GO" id="GO:0005737">
    <property type="term" value="C:cytoplasm"/>
    <property type="evidence" value="ECO:0007669"/>
    <property type="project" value="TreeGrafter"/>
</dbReference>
<name>A0AAW2HT81_9NEOP</name>
<gene>
    <name evidence="2" type="ORF">PYX00_005871</name>
</gene>
<comment type="caution">
    <text evidence="2">The sequence shown here is derived from an EMBL/GenBank/DDBJ whole genome shotgun (WGS) entry which is preliminary data.</text>
</comment>
<protein>
    <submittedName>
        <fullName evidence="2">Uncharacterized protein</fullName>
    </submittedName>
</protein>
<dbReference type="AlphaFoldDB" id="A0AAW2HT81"/>
<reference evidence="2" key="1">
    <citation type="journal article" date="2024" name="Gigascience">
        <title>Chromosome-level genome of the poultry shaft louse Menopon gallinae provides insight into the host-switching and adaptive evolution of parasitic lice.</title>
        <authorList>
            <person name="Xu Y."/>
            <person name="Ma L."/>
            <person name="Liu S."/>
            <person name="Liang Y."/>
            <person name="Liu Q."/>
            <person name="He Z."/>
            <person name="Tian L."/>
            <person name="Duan Y."/>
            <person name="Cai W."/>
            <person name="Li H."/>
            <person name="Song F."/>
        </authorList>
    </citation>
    <scope>NUCLEOTIDE SEQUENCE</scope>
    <source>
        <strain evidence="2">Cailab_2023a</strain>
    </source>
</reference>
<dbReference type="EMBL" id="JARGDH010000003">
    <property type="protein sequence ID" value="KAL0273117.1"/>
    <property type="molecule type" value="Genomic_DNA"/>
</dbReference>
<proteinExistence type="inferred from homology"/>
<dbReference type="Pfam" id="PF03690">
    <property type="entry name" value="MYG1_exonuc"/>
    <property type="match status" value="1"/>
</dbReference>
<dbReference type="GO" id="GO:0005634">
    <property type="term" value="C:nucleus"/>
    <property type="evidence" value="ECO:0007669"/>
    <property type="project" value="TreeGrafter"/>
</dbReference>
<comment type="similarity">
    <text evidence="1">Belongs to the MYG1 family.</text>
</comment>
<evidence type="ECO:0000313" key="2">
    <source>
        <dbReference type="EMBL" id="KAL0273117.1"/>
    </source>
</evidence>
<evidence type="ECO:0000256" key="1">
    <source>
        <dbReference type="ARBA" id="ARBA00010105"/>
    </source>
</evidence>
<dbReference type="PANTHER" id="PTHR11215">
    <property type="entry name" value="METAL DEPENDENT HYDROLASE - RELATED"/>
    <property type="match status" value="1"/>
</dbReference>
<dbReference type="InterPro" id="IPR003226">
    <property type="entry name" value="MYG1_exonuclease"/>
</dbReference>
<dbReference type="PANTHER" id="PTHR11215:SF1">
    <property type="entry name" value="MYG1 EXONUCLEASE"/>
    <property type="match status" value="1"/>
</dbReference>